<comment type="caution">
    <text evidence="2">The sequence shown here is derived from an EMBL/GenBank/DDBJ whole genome shotgun (WGS) entry which is preliminary data.</text>
</comment>
<proteinExistence type="predicted"/>
<keyword evidence="3" id="KW-1185">Reference proteome</keyword>
<accession>A0AAD9S658</accession>
<sequence length="930" mass="105811">MSPSTPYKSRLLDSKDFRVVRVAAGRWHDPIRCTLINRKLGEESKGRPYKALSYVWGSSSVTDIIYLQDQPIRITLNLFCALLYLRNAEEDIFLWVDALCINQQDNEERSLQVSIMQLIYKNAEQVIVFMGDGRGHRVNRSLLKEPPLSPTITLHGDKEDEVFLTDFMSACRSRGPKELGLSLTAAACAIGLIRLFSDQDTAEQAYFELSRLDESVVRHLFECLRAFVVCPWWRRIWVVQEITVGTAPIIQYGTITAHWKVFVLAAKFWSLAGTGYLKGMVAIGTENVKVFTRFANQLSSLERTRSKWLADGGADLVRILQEFSDREASDDRDKVYGLLSLAKQGPRSIRPDYKLDVYETYRATALSLMRDGQSLAYWAGDQKRKFHRGLPSWIPDWSAALDPGDKRRMDFIDSYNANSGWTLQFVEDELSYWITVEDQMKQLMESSTSRSVRLPESLGPFVIQYMAFLKQRDRSLPFKVDADDLRESGVDRLEWNEQHGIISRSNLNHLKWCQLQGISPRSGMSLLSRWINDLENWFEAKPQENSVKCKEIHVEIRRHLRDLGVAVEGTSLEMARRKSDAELALLEIESIVLQTEISLAIQRLFEQCQRLPSLCSRFLPLNIPHSHTTADGRKAATESEIAPRMLFQKSYVLQGSASWLTGITYYGLQLHISEGLSQDSWRIIPAHLGPMIPQHALTMQTTPLDCVDAVGSRLLGWADTKSAMSTLASWLYLPDPNVVFRSDDDEEEVWLDPRRVRPFAKTIIGGISCLGVRSRNANEVDLAPLENWVRQSLAVEDFTVPPSPFFEAVQDATDGRVFFLTRDGSMGLGPASMQNGDTIHILPSGRTHFVLRKKIADIDFPNSDDPRWIKDLKYAQYELIGDCYLHTDDTFENQFSSEEKPVVEGSLPFELLGTSYLNSMSLERKTIMLV</sequence>
<dbReference type="InterPro" id="IPR052895">
    <property type="entry name" value="HetReg/Transcr_Mod"/>
</dbReference>
<dbReference type="EMBL" id="JAUJFL010000007">
    <property type="protein sequence ID" value="KAK2599626.1"/>
    <property type="molecule type" value="Genomic_DNA"/>
</dbReference>
<evidence type="ECO:0000259" key="1">
    <source>
        <dbReference type="Pfam" id="PF06985"/>
    </source>
</evidence>
<name>A0AAD9S658_PHOAM</name>
<dbReference type="Pfam" id="PF06985">
    <property type="entry name" value="HET"/>
    <property type="match status" value="1"/>
</dbReference>
<feature type="domain" description="Heterokaryon incompatibility" evidence="1">
    <location>
        <begin position="49"/>
        <end position="241"/>
    </location>
</feature>
<reference evidence="2" key="1">
    <citation type="submission" date="2023-06" db="EMBL/GenBank/DDBJ databases">
        <authorList>
            <person name="Noh H."/>
        </authorList>
    </citation>
    <scope>NUCLEOTIDE SEQUENCE</scope>
    <source>
        <strain evidence="2">DUCC20226</strain>
    </source>
</reference>
<protein>
    <recommendedName>
        <fullName evidence="1">Heterokaryon incompatibility domain-containing protein</fullName>
    </recommendedName>
</protein>
<dbReference type="PANTHER" id="PTHR24148:SF82">
    <property type="entry name" value="HETEROKARYON INCOMPATIBILITY DOMAIN-CONTAINING PROTEIN"/>
    <property type="match status" value="1"/>
</dbReference>
<gene>
    <name evidence="2" type="ORF">N8I77_011364</name>
</gene>
<dbReference type="AlphaFoldDB" id="A0AAD9S658"/>
<organism evidence="2 3">
    <name type="scientific">Phomopsis amygdali</name>
    <name type="common">Fusicoccum amygdali</name>
    <dbReference type="NCBI Taxonomy" id="1214568"/>
    <lineage>
        <taxon>Eukaryota</taxon>
        <taxon>Fungi</taxon>
        <taxon>Dikarya</taxon>
        <taxon>Ascomycota</taxon>
        <taxon>Pezizomycotina</taxon>
        <taxon>Sordariomycetes</taxon>
        <taxon>Sordariomycetidae</taxon>
        <taxon>Diaporthales</taxon>
        <taxon>Diaporthaceae</taxon>
        <taxon>Diaporthe</taxon>
    </lineage>
</organism>
<dbReference type="InterPro" id="IPR010730">
    <property type="entry name" value="HET"/>
</dbReference>
<dbReference type="Proteomes" id="UP001265746">
    <property type="component" value="Unassembled WGS sequence"/>
</dbReference>
<evidence type="ECO:0000313" key="2">
    <source>
        <dbReference type="EMBL" id="KAK2599626.1"/>
    </source>
</evidence>
<dbReference type="PANTHER" id="PTHR24148">
    <property type="entry name" value="ANKYRIN REPEAT DOMAIN-CONTAINING PROTEIN 39 HOMOLOG-RELATED"/>
    <property type="match status" value="1"/>
</dbReference>
<evidence type="ECO:0000313" key="3">
    <source>
        <dbReference type="Proteomes" id="UP001265746"/>
    </source>
</evidence>